<dbReference type="InterPro" id="IPR050914">
    <property type="entry name" value="snRNP_SmB/NAA38-like"/>
</dbReference>
<dbReference type="HOGENOM" id="CLU_1687941_0_0_1"/>
<dbReference type="GO" id="GO:0031417">
    <property type="term" value="C:NatC complex"/>
    <property type="evidence" value="ECO:0007669"/>
    <property type="project" value="InterPro"/>
</dbReference>
<dbReference type="AlphaFoldDB" id="A0A066WP56"/>
<dbReference type="InterPro" id="IPR010920">
    <property type="entry name" value="LSM_dom_sf"/>
</dbReference>
<dbReference type="STRING" id="1037660.A0A066WP56"/>
<protein>
    <recommendedName>
        <fullName evidence="2">Sm domain-containing protein</fullName>
    </recommendedName>
</protein>
<organism evidence="3 4">
    <name type="scientific">Tilletiaria anomala (strain ATCC 24038 / CBS 436.72 / UBC 951)</name>
    <dbReference type="NCBI Taxonomy" id="1037660"/>
    <lineage>
        <taxon>Eukaryota</taxon>
        <taxon>Fungi</taxon>
        <taxon>Dikarya</taxon>
        <taxon>Basidiomycota</taxon>
        <taxon>Ustilaginomycotina</taxon>
        <taxon>Exobasidiomycetes</taxon>
        <taxon>Georgefischeriales</taxon>
        <taxon>Tilletiariaceae</taxon>
        <taxon>Tilletiaria</taxon>
    </lineage>
</organism>
<name>A0A066WP56_TILAU</name>
<evidence type="ECO:0000259" key="2">
    <source>
        <dbReference type="Pfam" id="PF01423"/>
    </source>
</evidence>
<dbReference type="CDD" id="cd06168">
    <property type="entry name" value="LSMD1"/>
    <property type="match status" value="1"/>
</dbReference>
<comment type="caution">
    <text evidence="3">The sequence shown here is derived from an EMBL/GenBank/DDBJ whole genome shotgun (WGS) entry which is preliminary data.</text>
</comment>
<dbReference type="PANTHER" id="PTHR10701:SF5">
    <property type="entry name" value="N-ALPHA-ACETYLTRANSFERASE 38, NATC AUXILIARY SUBUNIT"/>
    <property type="match status" value="1"/>
</dbReference>
<dbReference type="InterPro" id="IPR034110">
    <property type="entry name" value="LSMD1_Sm"/>
</dbReference>
<feature type="region of interest" description="Disordered" evidence="1">
    <location>
        <begin position="80"/>
        <end position="100"/>
    </location>
</feature>
<reference evidence="3 4" key="1">
    <citation type="submission" date="2014-05" db="EMBL/GenBank/DDBJ databases">
        <title>Draft genome sequence of a rare smut relative, Tilletiaria anomala UBC 951.</title>
        <authorList>
            <consortium name="DOE Joint Genome Institute"/>
            <person name="Toome M."/>
            <person name="Kuo A."/>
            <person name="Henrissat B."/>
            <person name="Lipzen A."/>
            <person name="Tritt A."/>
            <person name="Yoshinaga Y."/>
            <person name="Zane M."/>
            <person name="Barry K."/>
            <person name="Grigoriev I.V."/>
            <person name="Spatafora J.W."/>
            <person name="Aimea M.C."/>
        </authorList>
    </citation>
    <scope>NUCLEOTIDE SEQUENCE [LARGE SCALE GENOMIC DNA]</scope>
    <source>
        <strain evidence="3 4">UBC 951</strain>
    </source>
</reference>
<proteinExistence type="predicted"/>
<keyword evidence="4" id="KW-1185">Reference proteome</keyword>
<feature type="region of interest" description="Disordered" evidence="1">
    <location>
        <begin position="137"/>
        <end position="156"/>
    </location>
</feature>
<dbReference type="OrthoDB" id="368909at2759"/>
<evidence type="ECO:0000313" key="4">
    <source>
        <dbReference type="Proteomes" id="UP000027361"/>
    </source>
</evidence>
<sequence>MSIAAGQSASSSSMSVVDVGPAIPKPSAAAKLNEYEIRTTLLDKTCLVHITDGRAFKGNFVCVDSARNVLLNNATEYKLRSPPGQAHGTNATKGTRPPRSLERQIEEFDRRFVGLVMVPGGHILKLEVQAGMPPVVARSSGNNSLRPLPSDGSIYI</sequence>
<dbReference type="SUPFAM" id="SSF50182">
    <property type="entry name" value="Sm-like ribonucleoproteins"/>
    <property type="match status" value="1"/>
</dbReference>
<feature type="domain" description="Sm" evidence="2">
    <location>
        <begin position="40"/>
        <end position="124"/>
    </location>
</feature>
<dbReference type="Pfam" id="PF01423">
    <property type="entry name" value="LSM"/>
    <property type="match status" value="1"/>
</dbReference>
<gene>
    <name evidence="3" type="ORF">K437DRAFT_254367</name>
</gene>
<evidence type="ECO:0000256" key="1">
    <source>
        <dbReference type="SAM" id="MobiDB-lite"/>
    </source>
</evidence>
<dbReference type="Gene3D" id="2.30.30.100">
    <property type="match status" value="1"/>
</dbReference>
<evidence type="ECO:0000313" key="3">
    <source>
        <dbReference type="EMBL" id="KDN52380.1"/>
    </source>
</evidence>
<dbReference type="GeneID" id="25263845"/>
<dbReference type="RefSeq" id="XP_013245224.1">
    <property type="nucleotide sequence ID" value="XM_013389770.1"/>
</dbReference>
<dbReference type="Proteomes" id="UP000027361">
    <property type="component" value="Unassembled WGS sequence"/>
</dbReference>
<dbReference type="PANTHER" id="PTHR10701">
    <property type="entry name" value="SMALL NUCLEAR RIBONUCLEOPROTEIN-ASSOCIATED PROTEIN B AND N"/>
    <property type="match status" value="1"/>
</dbReference>
<dbReference type="EMBL" id="JMSN01000011">
    <property type="protein sequence ID" value="KDN52380.1"/>
    <property type="molecule type" value="Genomic_DNA"/>
</dbReference>
<dbReference type="InParanoid" id="A0A066WP56"/>
<dbReference type="InterPro" id="IPR001163">
    <property type="entry name" value="Sm_dom_euk/arc"/>
</dbReference>
<accession>A0A066WP56</accession>